<dbReference type="EMBL" id="JANPWB010000011">
    <property type="protein sequence ID" value="KAJ1127452.1"/>
    <property type="molecule type" value="Genomic_DNA"/>
</dbReference>
<evidence type="ECO:0000313" key="1">
    <source>
        <dbReference type="EMBL" id="KAJ1127452.1"/>
    </source>
</evidence>
<comment type="caution">
    <text evidence="1">The sequence shown here is derived from an EMBL/GenBank/DDBJ whole genome shotgun (WGS) entry which is preliminary data.</text>
</comment>
<accession>A0AAV7PGL6</accession>
<protein>
    <submittedName>
        <fullName evidence="1">Uncharacterized protein</fullName>
    </submittedName>
</protein>
<proteinExistence type="predicted"/>
<organism evidence="1 2">
    <name type="scientific">Pleurodeles waltl</name>
    <name type="common">Iberian ribbed newt</name>
    <dbReference type="NCBI Taxonomy" id="8319"/>
    <lineage>
        <taxon>Eukaryota</taxon>
        <taxon>Metazoa</taxon>
        <taxon>Chordata</taxon>
        <taxon>Craniata</taxon>
        <taxon>Vertebrata</taxon>
        <taxon>Euteleostomi</taxon>
        <taxon>Amphibia</taxon>
        <taxon>Batrachia</taxon>
        <taxon>Caudata</taxon>
        <taxon>Salamandroidea</taxon>
        <taxon>Salamandridae</taxon>
        <taxon>Pleurodelinae</taxon>
        <taxon>Pleurodeles</taxon>
    </lineage>
</organism>
<dbReference type="Proteomes" id="UP001066276">
    <property type="component" value="Chromosome 7"/>
</dbReference>
<dbReference type="AlphaFoldDB" id="A0AAV7PGL6"/>
<gene>
    <name evidence="1" type="ORF">NDU88_005854</name>
</gene>
<name>A0AAV7PGL6_PLEWA</name>
<keyword evidence="2" id="KW-1185">Reference proteome</keyword>
<evidence type="ECO:0000313" key="2">
    <source>
        <dbReference type="Proteomes" id="UP001066276"/>
    </source>
</evidence>
<sequence>MRTQTISGSCCVKHQMPDVSVDVFYVCLRDLASTCTLLDKDDEIRPQFIQGLASSKLHERILQEPNIHMRDILTLGCSKELSKAWAAHMEQLPTAQVKSEPINAILADAAKTKAGIPRSKLRGKACRWCRGNLPHTGGCPAKGKTSSASSKLNHFSKVCHQSCSIGAQEGG</sequence>
<reference evidence="1" key="1">
    <citation type="journal article" date="2022" name="bioRxiv">
        <title>Sequencing and chromosome-scale assembly of the giantPleurodeles waltlgenome.</title>
        <authorList>
            <person name="Brown T."/>
            <person name="Elewa A."/>
            <person name="Iarovenko S."/>
            <person name="Subramanian E."/>
            <person name="Araus A.J."/>
            <person name="Petzold A."/>
            <person name="Susuki M."/>
            <person name="Suzuki K.-i.T."/>
            <person name="Hayashi T."/>
            <person name="Toyoda A."/>
            <person name="Oliveira C."/>
            <person name="Osipova E."/>
            <person name="Leigh N.D."/>
            <person name="Simon A."/>
            <person name="Yun M.H."/>
        </authorList>
    </citation>
    <scope>NUCLEOTIDE SEQUENCE</scope>
    <source>
        <strain evidence="1">20211129_DDA</strain>
        <tissue evidence="1">Liver</tissue>
    </source>
</reference>